<evidence type="ECO:0000256" key="3">
    <source>
        <dbReference type="ARBA" id="ARBA00022833"/>
    </source>
</evidence>
<keyword evidence="2 4" id="KW-0863">Zinc-finger</keyword>
<dbReference type="InterPro" id="IPR001841">
    <property type="entry name" value="Znf_RING"/>
</dbReference>
<dbReference type="PANTHER" id="PTHR25465:SF32">
    <property type="entry name" value="BLOODTHIRSTY-RELATED GENE FAMILY, MEMBER 16 ISOFORM X1-RELATED"/>
    <property type="match status" value="1"/>
</dbReference>
<accession>A0A672HHJ2</accession>
<feature type="domain" description="B box-type" evidence="6">
    <location>
        <begin position="147"/>
        <end position="187"/>
    </location>
</feature>
<dbReference type="SUPFAM" id="SSF57850">
    <property type="entry name" value="RING/U-box"/>
    <property type="match status" value="1"/>
</dbReference>
<protein>
    <submittedName>
        <fullName evidence="7">Uncharacterized protein</fullName>
    </submittedName>
</protein>
<dbReference type="AlphaFoldDB" id="A0A672HHJ2"/>
<dbReference type="OMA" id="KMIVCAS"/>
<proteinExistence type="predicted"/>
<dbReference type="PANTHER" id="PTHR25465">
    <property type="entry name" value="B-BOX DOMAIN CONTAINING"/>
    <property type="match status" value="1"/>
</dbReference>
<reference evidence="7" key="3">
    <citation type="submission" date="2025-09" db="UniProtKB">
        <authorList>
            <consortium name="Ensembl"/>
        </authorList>
    </citation>
    <scope>IDENTIFICATION</scope>
</reference>
<keyword evidence="1" id="KW-0479">Metal-binding</keyword>
<organism evidence="7 8">
    <name type="scientific">Salarias fasciatus</name>
    <name type="common">Jewelled blenny</name>
    <name type="synonym">Blennius fasciatus</name>
    <dbReference type="NCBI Taxonomy" id="181472"/>
    <lineage>
        <taxon>Eukaryota</taxon>
        <taxon>Metazoa</taxon>
        <taxon>Chordata</taxon>
        <taxon>Craniata</taxon>
        <taxon>Vertebrata</taxon>
        <taxon>Euteleostomi</taxon>
        <taxon>Actinopterygii</taxon>
        <taxon>Neopterygii</taxon>
        <taxon>Teleostei</taxon>
        <taxon>Neoteleostei</taxon>
        <taxon>Acanthomorphata</taxon>
        <taxon>Ovalentaria</taxon>
        <taxon>Blenniimorphae</taxon>
        <taxon>Blenniiformes</taxon>
        <taxon>Blennioidei</taxon>
        <taxon>Blenniidae</taxon>
        <taxon>Salariinae</taxon>
        <taxon>Salarias</taxon>
    </lineage>
</organism>
<dbReference type="SUPFAM" id="SSF57845">
    <property type="entry name" value="B-box zinc-binding domain"/>
    <property type="match status" value="1"/>
</dbReference>
<dbReference type="InterPro" id="IPR000315">
    <property type="entry name" value="Znf_B-box"/>
</dbReference>
<reference evidence="7" key="2">
    <citation type="submission" date="2025-08" db="UniProtKB">
        <authorList>
            <consortium name="Ensembl"/>
        </authorList>
    </citation>
    <scope>IDENTIFICATION</scope>
</reference>
<dbReference type="GO" id="GO:0008270">
    <property type="term" value="F:zinc ion binding"/>
    <property type="evidence" value="ECO:0007669"/>
    <property type="project" value="UniProtKB-KW"/>
</dbReference>
<name>A0A672HHJ2_SALFA</name>
<dbReference type="CDD" id="cd19769">
    <property type="entry name" value="Bbox2_TRIM16-like"/>
    <property type="match status" value="1"/>
</dbReference>
<evidence type="ECO:0000259" key="5">
    <source>
        <dbReference type="PROSITE" id="PS50089"/>
    </source>
</evidence>
<dbReference type="Gene3D" id="3.30.160.60">
    <property type="entry name" value="Classic Zinc Finger"/>
    <property type="match status" value="1"/>
</dbReference>
<dbReference type="InParanoid" id="A0A672HHJ2"/>
<dbReference type="Gene3D" id="4.10.830.40">
    <property type="match status" value="1"/>
</dbReference>
<evidence type="ECO:0000313" key="8">
    <source>
        <dbReference type="Proteomes" id="UP000472267"/>
    </source>
</evidence>
<dbReference type="Proteomes" id="UP000472267">
    <property type="component" value="Chromosome 17"/>
</dbReference>
<dbReference type="InterPro" id="IPR013083">
    <property type="entry name" value="Znf_RING/FYVE/PHD"/>
</dbReference>
<dbReference type="SMART" id="SM00184">
    <property type="entry name" value="RING"/>
    <property type="match status" value="1"/>
</dbReference>
<dbReference type="Ensembl" id="ENSSFAT00005029457.1">
    <property type="protein sequence ID" value="ENSSFAP00005028395.1"/>
    <property type="gene ID" value="ENSSFAG00005014494.1"/>
</dbReference>
<dbReference type="InterPro" id="IPR051051">
    <property type="entry name" value="E3_ubiq-ligase_TRIM/RNF"/>
</dbReference>
<evidence type="ECO:0000256" key="4">
    <source>
        <dbReference type="PROSITE-ProRule" id="PRU00024"/>
    </source>
</evidence>
<keyword evidence="8" id="KW-1185">Reference proteome</keyword>
<dbReference type="Pfam" id="PF00643">
    <property type="entry name" value="zf-B_box"/>
    <property type="match status" value="1"/>
</dbReference>
<evidence type="ECO:0000259" key="6">
    <source>
        <dbReference type="PROSITE" id="PS50119"/>
    </source>
</evidence>
<feature type="domain" description="RING-type" evidence="5">
    <location>
        <begin position="15"/>
        <end position="55"/>
    </location>
</feature>
<dbReference type="Gene3D" id="3.30.40.10">
    <property type="entry name" value="Zinc/RING finger domain, C3HC4 (zinc finger)"/>
    <property type="match status" value="1"/>
</dbReference>
<reference evidence="7" key="1">
    <citation type="submission" date="2019-06" db="EMBL/GenBank/DDBJ databases">
        <authorList>
            <consortium name="Wellcome Sanger Institute Data Sharing"/>
        </authorList>
    </citation>
    <scope>NUCLEOTIDE SEQUENCE [LARGE SCALE GENOMIC DNA]</scope>
</reference>
<evidence type="ECO:0000256" key="2">
    <source>
        <dbReference type="ARBA" id="ARBA00022771"/>
    </source>
</evidence>
<dbReference type="PROSITE" id="PS00518">
    <property type="entry name" value="ZF_RING_1"/>
    <property type="match status" value="1"/>
</dbReference>
<dbReference type="PROSITE" id="PS50089">
    <property type="entry name" value="ZF_RING_2"/>
    <property type="match status" value="1"/>
</dbReference>
<evidence type="ECO:0000313" key="7">
    <source>
        <dbReference type="Ensembl" id="ENSSFAP00005028395.1"/>
    </source>
</evidence>
<sequence>MANASSILSEDKFLCSICLEVFTQPVSTPCGHNFCCDCIHMYWDNSQICQCPFCKKTFASRPELHVNTTMSDLAAEFARMAQVKASASDPQLQEQVAILCDICSELKHKAVKSCLVCLTSFCEAHLEPHQRVSVLKRHKLIDPISNLDEKLCQKHNKLLELFCRTDQTFICVMCFKTDHKSHKVMSLEEEYEAMMVKKDKVMSLKTMEKAWCHSITSILFGTFIPSVVIALRRNCIHTFAFTTATMGKTWLLSS</sequence>
<dbReference type="Pfam" id="PF13445">
    <property type="entry name" value="zf-RING_UBOX"/>
    <property type="match status" value="1"/>
</dbReference>
<dbReference type="InterPro" id="IPR027370">
    <property type="entry name" value="Znf-RING_euk"/>
</dbReference>
<dbReference type="PROSITE" id="PS50119">
    <property type="entry name" value="ZF_BBOX"/>
    <property type="match status" value="1"/>
</dbReference>
<evidence type="ECO:0000256" key="1">
    <source>
        <dbReference type="ARBA" id="ARBA00022723"/>
    </source>
</evidence>
<keyword evidence="3" id="KW-0862">Zinc</keyword>
<dbReference type="SMART" id="SM00336">
    <property type="entry name" value="BBOX"/>
    <property type="match status" value="1"/>
</dbReference>
<dbReference type="InterPro" id="IPR017907">
    <property type="entry name" value="Znf_RING_CS"/>
</dbReference>